<dbReference type="EMBL" id="WUYZ01000049">
    <property type="protein sequence ID" value="NKS29020.1"/>
    <property type="molecule type" value="Genomic_DNA"/>
</dbReference>
<evidence type="ECO:0000256" key="1">
    <source>
        <dbReference type="ARBA" id="ARBA00022676"/>
    </source>
</evidence>
<dbReference type="InterPro" id="IPR004629">
    <property type="entry name" value="WecG_TagA_CpsF"/>
</dbReference>
<dbReference type="Proteomes" id="UP000605618">
    <property type="component" value="Unassembled WGS sequence"/>
</dbReference>
<dbReference type="Pfam" id="PF03808">
    <property type="entry name" value="Glyco_tran_WecG"/>
    <property type="match status" value="1"/>
</dbReference>
<protein>
    <submittedName>
        <fullName evidence="3">WecB/TagA/CpsF family glycosyltransferase</fullName>
    </submittedName>
</protein>
<name>A0AAE5CHI9_RHOHA</name>
<dbReference type="PANTHER" id="PTHR34136:SF1">
    <property type="entry name" value="UDP-N-ACETYL-D-MANNOSAMINURONIC ACID TRANSFERASE"/>
    <property type="match status" value="1"/>
</dbReference>
<keyword evidence="2" id="KW-0808">Transferase</keyword>
<organism evidence="3 4">
    <name type="scientific">Rhodococcus hoagii</name>
    <name type="common">Corynebacterium equii</name>
    <dbReference type="NCBI Taxonomy" id="43767"/>
    <lineage>
        <taxon>Bacteria</taxon>
        <taxon>Bacillati</taxon>
        <taxon>Actinomycetota</taxon>
        <taxon>Actinomycetes</taxon>
        <taxon>Mycobacteriales</taxon>
        <taxon>Nocardiaceae</taxon>
        <taxon>Prescottella</taxon>
    </lineage>
</organism>
<dbReference type="AlphaFoldDB" id="A0AAE5CHI9"/>
<evidence type="ECO:0000313" key="3">
    <source>
        <dbReference type="EMBL" id="NKS29020.1"/>
    </source>
</evidence>
<comment type="caution">
    <text evidence="3">The sequence shown here is derived from an EMBL/GenBank/DDBJ whole genome shotgun (WGS) entry which is preliminary data.</text>
</comment>
<dbReference type="PANTHER" id="PTHR34136">
    <property type="match status" value="1"/>
</dbReference>
<reference evidence="3" key="1">
    <citation type="journal article" date="2020" name="Environ. Microbiol.">
        <title>The novel and transferable erm(51) gene confers Macrolides, Lincosamides, and Streptogramins B (MLSB) resistance to clonal Rhodococcus equi in the environment.</title>
        <authorList>
            <person name="Huber L."/>
            <person name="Giguere S."/>
            <person name="Slovis N.M."/>
            <person name="Alvarez-Narvaez S."/>
            <person name="Hart K.A."/>
            <person name="Greiter M."/>
            <person name="Morris E.R.A."/>
            <person name="Cohen N.D."/>
        </authorList>
    </citation>
    <scope>NUCLEOTIDE SEQUENCE</scope>
    <source>
        <strain evidence="3">Lh_141_1</strain>
    </source>
</reference>
<evidence type="ECO:0000256" key="2">
    <source>
        <dbReference type="ARBA" id="ARBA00022679"/>
    </source>
</evidence>
<gene>
    <name evidence="3" type="ORF">GS505_25805</name>
</gene>
<proteinExistence type="predicted"/>
<accession>A0AAE5CHI9</accession>
<dbReference type="NCBIfam" id="TIGR00696">
    <property type="entry name" value="wecG_tagA_cpsF"/>
    <property type="match status" value="1"/>
</dbReference>
<sequence>MTHDAPDAAELRVGSSALTFNLISLDEATRRVMQSDSRGWRYVITPNLHHIHLLRQQNELFPVYAGAEMLLADGWPIASMLGRVSGTNVERVAGSDLLEALVESPGERRSLVLVGGEDESALDVVQERAELNGWKVTAEPAPVAEVTDPERRSALLDRIASAGTGGVVVLGLGAPKQEIFAAELADRDGRGVILCLGMAINFSAGRAARAPRWMQALRMEWLHRAFQEPIRLIPRYAQDFSTLIPTAFSNLRSRS</sequence>
<dbReference type="GO" id="GO:0016758">
    <property type="term" value="F:hexosyltransferase activity"/>
    <property type="evidence" value="ECO:0007669"/>
    <property type="project" value="TreeGrafter"/>
</dbReference>
<keyword evidence="1" id="KW-0328">Glycosyltransferase</keyword>
<dbReference type="CDD" id="cd06533">
    <property type="entry name" value="Glyco_transf_WecG_TagA"/>
    <property type="match status" value="1"/>
</dbReference>
<evidence type="ECO:0000313" key="4">
    <source>
        <dbReference type="Proteomes" id="UP000605618"/>
    </source>
</evidence>